<dbReference type="PANTHER" id="PTHR46320">
    <property type="entry name" value="GLYCEROPHOSPHODIESTER PHOSPHODIESTERASE 1"/>
    <property type="match status" value="1"/>
</dbReference>
<dbReference type="Proteomes" id="UP001549749">
    <property type="component" value="Unassembled WGS sequence"/>
</dbReference>
<dbReference type="PROSITE" id="PS51704">
    <property type="entry name" value="GP_PDE"/>
    <property type="match status" value="1"/>
</dbReference>
<accession>A0ABV2T4L5</accession>
<dbReference type="SUPFAM" id="SSF51695">
    <property type="entry name" value="PLC-like phosphodiesterases"/>
    <property type="match status" value="1"/>
</dbReference>
<evidence type="ECO:0000259" key="1">
    <source>
        <dbReference type="PROSITE" id="PS51704"/>
    </source>
</evidence>
<dbReference type="Gene3D" id="3.20.20.190">
    <property type="entry name" value="Phosphatidylinositol (PI) phosphodiesterase"/>
    <property type="match status" value="1"/>
</dbReference>
<dbReference type="PANTHER" id="PTHR46320:SF1">
    <property type="entry name" value="GLYCEROPHOSPHODIESTER PHOSPHODIESTERASE 1"/>
    <property type="match status" value="1"/>
</dbReference>
<dbReference type="Pfam" id="PF03009">
    <property type="entry name" value="GDPD"/>
    <property type="match status" value="1"/>
</dbReference>
<name>A0ABV2T4L5_9BACT</name>
<protein>
    <submittedName>
        <fullName evidence="2">Glycerophosphodiester phosphodiesterase family protein</fullName>
    </submittedName>
</protein>
<dbReference type="CDD" id="cd08566">
    <property type="entry name" value="GDPD_AtGDE_like"/>
    <property type="match status" value="1"/>
</dbReference>
<comment type="caution">
    <text evidence="2">The sequence shown here is derived from an EMBL/GenBank/DDBJ whole genome shotgun (WGS) entry which is preliminary data.</text>
</comment>
<keyword evidence="3" id="KW-1185">Reference proteome</keyword>
<organism evidence="2 3">
    <name type="scientific">Chitinophaga defluvii</name>
    <dbReference type="NCBI Taxonomy" id="3163343"/>
    <lineage>
        <taxon>Bacteria</taxon>
        <taxon>Pseudomonadati</taxon>
        <taxon>Bacteroidota</taxon>
        <taxon>Chitinophagia</taxon>
        <taxon>Chitinophagales</taxon>
        <taxon>Chitinophagaceae</taxon>
        <taxon>Chitinophaga</taxon>
    </lineage>
</organism>
<feature type="domain" description="GP-PDE" evidence="1">
    <location>
        <begin position="56"/>
        <end position="317"/>
    </location>
</feature>
<reference evidence="2 3" key="1">
    <citation type="submission" date="2024-06" db="EMBL/GenBank/DDBJ databases">
        <title>Chitinophaga defluvii sp. nov., isolated from municipal sewage.</title>
        <authorList>
            <person name="Zhang L."/>
        </authorList>
    </citation>
    <scope>NUCLEOTIDE SEQUENCE [LARGE SCALE GENOMIC DNA]</scope>
    <source>
        <strain evidence="2 3">H8</strain>
    </source>
</reference>
<dbReference type="InterPro" id="IPR017946">
    <property type="entry name" value="PLC-like_Pdiesterase_TIM-brl"/>
</dbReference>
<dbReference type="InterPro" id="IPR030395">
    <property type="entry name" value="GP_PDE_dom"/>
</dbReference>
<sequence>MNTKKHRISNPTLWLTILCLLTGNLLFAQHKGLQVIKIKNTQQLHAYFKYTGKDIPLISGHRGGTTKGFPENCIATFENTLRHTPAFFEIDPRLTKDSVIVLMHDATLDRTTTGKGKVADYTWEQLKKLKLKDSDGKVTPYGIPTLDEVIVWSKGKTILNLDIKDVPLEMTAQKLLEHEAFSHVMLTVHTADQAKYYLSQHKDAMFSAFVKTPAALKTYEAAGIPWTQVMAYVGPHNKPENKEMYELLHQRGVMCMISAAPTYDKLPRATARETAYRNIILDGADVIESDLPIEAATAIQPLLPAKSAKQHFFGKRK</sequence>
<dbReference type="RefSeq" id="WP_354660187.1">
    <property type="nucleotide sequence ID" value="NZ_JBEXAC010000001.1"/>
</dbReference>
<proteinExistence type="predicted"/>
<evidence type="ECO:0000313" key="3">
    <source>
        <dbReference type="Proteomes" id="UP001549749"/>
    </source>
</evidence>
<evidence type="ECO:0000313" key="2">
    <source>
        <dbReference type="EMBL" id="MET6997552.1"/>
    </source>
</evidence>
<dbReference type="EMBL" id="JBEXAC010000001">
    <property type="protein sequence ID" value="MET6997552.1"/>
    <property type="molecule type" value="Genomic_DNA"/>
</dbReference>
<gene>
    <name evidence="2" type="ORF">ABR189_09245</name>
</gene>